<organism evidence="1 2">
    <name type="scientific">candidate division WOR-3 bacterium RBG_13_43_14</name>
    <dbReference type="NCBI Taxonomy" id="1802590"/>
    <lineage>
        <taxon>Bacteria</taxon>
        <taxon>Bacteria division WOR-3</taxon>
    </lineage>
</organism>
<gene>
    <name evidence="1" type="ORF">A2Y85_07460</name>
</gene>
<reference evidence="1 2" key="1">
    <citation type="journal article" date="2016" name="Nat. Commun.">
        <title>Thousands of microbial genomes shed light on interconnected biogeochemical processes in an aquifer system.</title>
        <authorList>
            <person name="Anantharaman K."/>
            <person name="Brown C.T."/>
            <person name="Hug L.A."/>
            <person name="Sharon I."/>
            <person name="Castelle C.J."/>
            <person name="Probst A.J."/>
            <person name="Thomas B.C."/>
            <person name="Singh A."/>
            <person name="Wilkins M.J."/>
            <person name="Karaoz U."/>
            <person name="Brodie E.L."/>
            <person name="Williams K.H."/>
            <person name="Hubbard S.S."/>
            <person name="Banfield J.F."/>
        </authorList>
    </citation>
    <scope>NUCLEOTIDE SEQUENCE [LARGE SCALE GENOMIC DNA]</scope>
</reference>
<sequence length="223" mass="25050">MVILLLLSLYYVDQPYLISPGHGDFDIQLRFGPTGEILGFFNVSIWNRFSAGISYGASNLIGAGNPEFYEIPGVQARIVAIEEGMAIPQVMIAFDNQGYGGYDDGRYLIMSKGLYFQIGKRFGYTGVEFIPSIGLNYCFEDENRLDAFTGLRTVFGNTSALNIEYSPNFGDELDQDKGYLNISLQIIFYDEIFFEFALRDLLDNSPGNLQLNRMIRVGYASSF</sequence>
<comment type="caution">
    <text evidence="1">The sequence shown here is derived from an EMBL/GenBank/DDBJ whole genome shotgun (WGS) entry which is preliminary data.</text>
</comment>
<evidence type="ECO:0000313" key="1">
    <source>
        <dbReference type="EMBL" id="OGC42400.1"/>
    </source>
</evidence>
<name>A0A1F4UC27_UNCW3</name>
<dbReference type="Proteomes" id="UP000177025">
    <property type="component" value="Unassembled WGS sequence"/>
</dbReference>
<proteinExistence type="predicted"/>
<dbReference type="EMBL" id="MEUM01000068">
    <property type="protein sequence ID" value="OGC42400.1"/>
    <property type="molecule type" value="Genomic_DNA"/>
</dbReference>
<evidence type="ECO:0000313" key="2">
    <source>
        <dbReference type="Proteomes" id="UP000177025"/>
    </source>
</evidence>
<accession>A0A1F4UC27</accession>
<protein>
    <submittedName>
        <fullName evidence="1">Uncharacterized protein</fullName>
    </submittedName>
</protein>
<dbReference type="AlphaFoldDB" id="A0A1F4UC27"/>